<proteinExistence type="predicted"/>
<dbReference type="Proteomes" id="UP000013988">
    <property type="component" value="Unassembled WGS sequence"/>
</dbReference>
<organism evidence="2 3">
    <name type="scientific">Clostridium sartagoforme AAU1</name>
    <dbReference type="NCBI Taxonomy" id="1202534"/>
    <lineage>
        <taxon>Bacteria</taxon>
        <taxon>Bacillati</taxon>
        <taxon>Bacillota</taxon>
        <taxon>Clostridia</taxon>
        <taxon>Eubacteriales</taxon>
        <taxon>Clostridiaceae</taxon>
        <taxon>Clostridium</taxon>
    </lineage>
</organism>
<accession>R9CDM6</accession>
<reference evidence="2 3" key="1">
    <citation type="submission" date="2013-03" db="EMBL/GenBank/DDBJ databases">
        <title>Whole genome shotgun sequencing of Clostridium sartagoforme AAU1.</title>
        <authorList>
            <person name="Joshi C.G."/>
            <person name="Duggirala S.M."/>
            <person name="Nathani N.M."/>
            <person name="Bhatt V.D."/>
            <person name="Patel A.K."/>
            <person name="Pandya P.R."/>
            <person name="KaPatel J.A."/>
        </authorList>
    </citation>
    <scope>NUCLEOTIDE SEQUENCE [LARGE SCALE GENOMIC DNA]</scope>
    <source>
        <strain evidence="2 3">AAU1</strain>
    </source>
</reference>
<dbReference type="AlphaFoldDB" id="R9CDM6"/>
<dbReference type="PATRIC" id="fig|1202534.3.peg.916"/>
<dbReference type="EMBL" id="ASRV01000050">
    <property type="protein sequence ID" value="EOR27387.1"/>
    <property type="molecule type" value="Genomic_DNA"/>
</dbReference>
<evidence type="ECO:0000256" key="1">
    <source>
        <dbReference type="SAM" id="Coils"/>
    </source>
</evidence>
<keyword evidence="1" id="KW-0175">Coiled coil</keyword>
<dbReference type="OrthoDB" id="2485429at2"/>
<evidence type="ECO:0000313" key="3">
    <source>
        <dbReference type="Proteomes" id="UP000013988"/>
    </source>
</evidence>
<gene>
    <name evidence="2" type="ORF">A500_04571</name>
</gene>
<sequence>MKNGIKIINIEGADLLRNKIEGKYINLKYEAVFANSKLKDKISKDLSIKDFSTNDIINLKFNMPVTKIDESKYVKYKDYIKDNKISAENIRKILYKDGFELKFDKERTIKGSKKEGTKVITDYENRKYILKNRDGEILQEEEMKPYEITYKFWFRSSAKAMVGECLFINKKIHDSIVKWQTMGIELPEDEEAMVVEIMAYMSLTASTIQDYITINPNEILVIDDLKSRRLTNCAKVIVNEKNQCDVIYENDYVENTLFDGQALLDDSLFGESEAGMKLLRHHFFKACGFRTNIKLFMQNYCKGNGLDYETETLKDRYGNYIKVKNIKMITTENAMKWEKFFKDKSEGFKSWKKAVDEDNNLFGVCKEDHESKFKDKQRMSYQMLNTLPVNKEELTDIARYSIDYINKLKNKDNKAFIEHLRENVNIINENEMMIDLYERNKEFAKTELFKDFKSSTIYKLKKNLRKGKVLVNAENLTIVGNPYLMLLHSVKEVEVEDGYVTMEDKTLPKSENFISVYTKRFEDEEKLVGFRNPHNSPNNIAYFKNNRSELFEKYFNFSKNIMAINCIDTEIQDLANGCDFDSDFMFTTNDENIVKVVIKKVFRKESYACIVNKIPQSKNKYINTLENKAIIDNKLAKGKYDTGTSSNQAQISMSLFANSGYKDKELLKSVIILSVLAQVSIDNAKRQYEVELNKEINRLTQILNSELKEKDEGEVVTKIKTDKKGKIKITEKAIKKAKRPLFFYYITQNKDTEYRVYNEETKYKGVYKNKYQAQEIKNKIINDYIDKHKGEKIEEDKIAMIKEKGIKKEKDSFNEKIKCTMNYLQEIISKEIINESKKKGEKIETKDLIVKIKGKAKHEQLEKIKELVENWNKSVKKFNADMEGVSEEEMRSRKTDFSHEEAYLVELIIEKIKKMSITDKTINSLILSTLRKDSKTSNSHIRLKLLNVLYQSKKEQFLNQFIEIKVS</sequence>
<feature type="coiled-coil region" evidence="1">
    <location>
        <begin position="861"/>
        <end position="888"/>
    </location>
</feature>
<protein>
    <recommendedName>
        <fullName evidence="4">Phage related protein</fullName>
    </recommendedName>
</protein>
<dbReference type="RefSeq" id="WP_016206373.1">
    <property type="nucleotide sequence ID" value="NZ_ASRV01000050.1"/>
</dbReference>
<comment type="caution">
    <text evidence="2">The sequence shown here is derived from an EMBL/GenBank/DDBJ whole genome shotgun (WGS) entry which is preliminary data.</text>
</comment>
<keyword evidence="3" id="KW-1185">Reference proteome</keyword>
<evidence type="ECO:0000313" key="2">
    <source>
        <dbReference type="EMBL" id="EOR27387.1"/>
    </source>
</evidence>
<name>R9CDM6_9CLOT</name>
<evidence type="ECO:0008006" key="4">
    <source>
        <dbReference type="Google" id="ProtNLM"/>
    </source>
</evidence>